<dbReference type="InterPro" id="IPR036162">
    <property type="entry name" value="Resolvase-like_N_sf"/>
</dbReference>
<evidence type="ECO:0000256" key="1">
    <source>
        <dbReference type="ARBA" id="ARBA00022908"/>
    </source>
</evidence>
<dbReference type="SUPFAM" id="SSF53041">
    <property type="entry name" value="Resolvase-like"/>
    <property type="match status" value="1"/>
</dbReference>
<feature type="active site" description="O-(5'-phospho-DNA)-serine intermediate" evidence="4">
    <location>
        <position position="12"/>
    </location>
</feature>
<dbReference type="InterPro" id="IPR006119">
    <property type="entry name" value="Resolv_N"/>
</dbReference>
<reference evidence="7 8" key="1">
    <citation type="submission" date="2024-02" db="EMBL/GenBank/DDBJ databases">
        <title>Deinococcus carri NBRC 110142.</title>
        <authorList>
            <person name="Ichikawa N."/>
            <person name="Katano-Makiyama Y."/>
            <person name="Hidaka K."/>
        </authorList>
    </citation>
    <scope>NUCLEOTIDE SEQUENCE [LARGE SCALE GENOMIC DNA]</scope>
    <source>
        <strain evidence="7 8">NBRC 110142</strain>
    </source>
</reference>
<feature type="domain" description="Resolvase/invertase-type recombinase catalytic" evidence="5">
    <location>
        <begin position="4"/>
        <end position="152"/>
    </location>
</feature>
<dbReference type="CDD" id="cd00338">
    <property type="entry name" value="Ser_Recombinase"/>
    <property type="match status" value="1"/>
</dbReference>
<dbReference type="InterPro" id="IPR011109">
    <property type="entry name" value="DNA_bind_recombinase_dom"/>
</dbReference>
<keyword evidence="8" id="KW-1185">Reference proteome</keyword>
<evidence type="ECO:0000256" key="4">
    <source>
        <dbReference type="PROSITE-ProRule" id="PRU10137"/>
    </source>
</evidence>
<dbReference type="PANTHER" id="PTHR30461:SF23">
    <property type="entry name" value="DNA RECOMBINASE-RELATED"/>
    <property type="match status" value="1"/>
</dbReference>
<dbReference type="PROSITE" id="PS00397">
    <property type="entry name" value="RECOMBINASES_1"/>
    <property type="match status" value="1"/>
</dbReference>
<feature type="domain" description="Recombinase" evidence="6">
    <location>
        <begin position="167"/>
        <end position="277"/>
    </location>
</feature>
<dbReference type="InterPro" id="IPR006118">
    <property type="entry name" value="Recombinase_CS"/>
</dbReference>
<dbReference type="SMART" id="SM00857">
    <property type="entry name" value="Resolvase"/>
    <property type="match status" value="1"/>
</dbReference>
<gene>
    <name evidence="7" type="ORF">Dcar01_03670</name>
</gene>
<dbReference type="PROSITE" id="PS51736">
    <property type="entry name" value="RECOMBINASES_3"/>
    <property type="match status" value="1"/>
</dbReference>
<proteinExistence type="predicted"/>
<keyword evidence="1" id="KW-0229">DNA integration</keyword>
<evidence type="ECO:0000256" key="2">
    <source>
        <dbReference type="ARBA" id="ARBA00023125"/>
    </source>
</evidence>
<dbReference type="InterPro" id="IPR025827">
    <property type="entry name" value="Zn_ribbon_recom_dom"/>
</dbReference>
<evidence type="ECO:0000313" key="8">
    <source>
        <dbReference type="Proteomes" id="UP001401887"/>
    </source>
</evidence>
<dbReference type="InterPro" id="IPR050639">
    <property type="entry name" value="SSR_resolvase"/>
</dbReference>
<evidence type="ECO:0000259" key="5">
    <source>
        <dbReference type="PROSITE" id="PS51736"/>
    </source>
</evidence>
<evidence type="ECO:0000259" key="6">
    <source>
        <dbReference type="PROSITE" id="PS51737"/>
    </source>
</evidence>
<dbReference type="Pfam" id="PF00239">
    <property type="entry name" value="Resolvase"/>
    <property type="match status" value="1"/>
</dbReference>
<evidence type="ECO:0000313" key="7">
    <source>
        <dbReference type="EMBL" id="GAA5514906.1"/>
    </source>
</evidence>
<organism evidence="7 8">
    <name type="scientific">Deinococcus carri</name>
    <dbReference type="NCBI Taxonomy" id="1211323"/>
    <lineage>
        <taxon>Bacteria</taxon>
        <taxon>Thermotogati</taxon>
        <taxon>Deinococcota</taxon>
        <taxon>Deinococci</taxon>
        <taxon>Deinococcales</taxon>
        <taxon>Deinococcaceae</taxon>
        <taxon>Deinococcus</taxon>
    </lineage>
</organism>
<dbReference type="Proteomes" id="UP001401887">
    <property type="component" value="Unassembled WGS sequence"/>
</dbReference>
<evidence type="ECO:0008006" key="9">
    <source>
        <dbReference type="Google" id="ProtNLM"/>
    </source>
</evidence>
<dbReference type="InterPro" id="IPR038109">
    <property type="entry name" value="DNA_bind_recomb_sf"/>
</dbReference>
<dbReference type="RefSeq" id="WP_345468171.1">
    <property type="nucleotide sequence ID" value="NZ_BAABRP010000027.1"/>
</dbReference>
<sequence>MTHPAALYIRVSSHLQARDDRYGLARQEAESRAYAVRTGLAIPEGALYTDVITGRSETREGLERLKADRDKYSAIITSEADRLGRTPLAGHRILEELLGLGLHVHNATDGHYNPDDDASVLTFDMRMVIAHQELRQIKRRMLGGKLAAAEKGLIIPHGWRCYGYRQAYDLEGGKAVRRIEVDEAEAAIVREMFHRLAGGETTGKIADDLNARNVPSAMNAVWHPQRVWYIAQNTAYKGEARMTLRHAKREFTFTVPALVDPNTWQLARDSLRRKPRRHTETFWLNGILRCAECGGAMSGTNSHASRKSYRHYRCSRAFKHRHYGDTPTCSQRTHYRMDDLHAHAERIVREIAEHPERYAQAGAPTPPDHSRTLKEIERLEGQLKRYLTDYQRELLTGDEYAQLRDTARRQVEALRAEMAPPLVVSLPNTAAALEAIGNLVREGSPTREVLMRSGTRLSIAPGGVLEVVLRV</sequence>
<evidence type="ECO:0000256" key="3">
    <source>
        <dbReference type="ARBA" id="ARBA00023172"/>
    </source>
</evidence>
<comment type="caution">
    <text evidence="7">The sequence shown here is derived from an EMBL/GenBank/DDBJ whole genome shotgun (WGS) entry which is preliminary data.</text>
</comment>
<dbReference type="EMBL" id="BAABRP010000027">
    <property type="protein sequence ID" value="GAA5514906.1"/>
    <property type="molecule type" value="Genomic_DNA"/>
</dbReference>
<keyword evidence="2" id="KW-0238">DNA-binding</keyword>
<protein>
    <recommendedName>
        <fullName evidence="9">Recombinase family protein</fullName>
    </recommendedName>
</protein>
<dbReference type="Pfam" id="PF13408">
    <property type="entry name" value="Zn_ribbon_recom"/>
    <property type="match status" value="1"/>
</dbReference>
<keyword evidence="3" id="KW-0233">DNA recombination</keyword>
<dbReference type="PROSITE" id="PS51737">
    <property type="entry name" value="RECOMBINASE_DNA_BIND"/>
    <property type="match status" value="1"/>
</dbReference>
<accession>A0ABP9WC47</accession>
<name>A0ABP9WC47_9DEIO</name>
<dbReference type="Pfam" id="PF07508">
    <property type="entry name" value="Recombinase"/>
    <property type="match status" value="1"/>
</dbReference>
<dbReference type="Gene3D" id="3.40.50.1390">
    <property type="entry name" value="Resolvase, N-terminal catalytic domain"/>
    <property type="match status" value="1"/>
</dbReference>
<dbReference type="PANTHER" id="PTHR30461">
    <property type="entry name" value="DNA-INVERTASE FROM LAMBDOID PROPHAGE"/>
    <property type="match status" value="1"/>
</dbReference>
<dbReference type="Gene3D" id="3.90.1750.20">
    <property type="entry name" value="Putative Large Serine Recombinase, Chain B, Domain 2"/>
    <property type="match status" value="1"/>
</dbReference>